<name>A0A2M8KRD0_9BACT</name>
<dbReference type="EMBL" id="PFED01000197">
    <property type="protein sequence ID" value="PJE62465.1"/>
    <property type="molecule type" value="Genomic_DNA"/>
</dbReference>
<gene>
    <name evidence="1" type="ORF">COU88_04810</name>
</gene>
<reference evidence="2" key="1">
    <citation type="submission" date="2017-09" db="EMBL/GenBank/DDBJ databases">
        <title>Depth-based differentiation of microbial function through sediment-hosted aquifers and enrichment of novel symbionts in the deep terrestrial subsurface.</title>
        <authorList>
            <person name="Probst A.J."/>
            <person name="Ladd B."/>
            <person name="Jarett J.K."/>
            <person name="Geller-Mcgrath D.E."/>
            <person name="Sieber C.M.K."/>
            <person name="Emerson J.B."/>
            <person name="Anantharaman K."/>
            <person name="Thomas B.C."/>
            <person name="Malmstrom R."/>
            <person name="Stieglmeier M."/>
            <person name="Klingl A."/>
            <person name="Woyke T."/>
            <person name="Ryan C.M."/>
            <person name="Banfield J.F."/>
        </authorList>
    </citation>
    <scope>NUCLEOTIDE SEQUENCE [LARGE SCALE GENOMIC DNA]</scope>
</reference>
<feature type="non-terminal residue" evidence="1">
    <location>
        <position position="85"/>
    </location>
</feature>
<organism evidence="1 2">
    <name type="scientific">Candidatus Roizmanbacteria bacterium CG10_big_fil_rev_8_21_14_0_10_39_6</name>
    <dbReference type="NCBI Taxonomy" id="1974853"/>
    <lineage>
        <taxon>Bacteria</taxon>
        <taxon>Candidatus Roizmaniibacteriota</taxon>
    </lineage>
</organism>
<comment type="caution">
    <text evidence="1">The sequence shown here is derived from an EMBL/GenBank/DDBJ whole genome shotgun (WGS) entry which is preliminary data.</text>
</comment>
<evidence type="ECO:0000313" key="2">
    <source>
        <dbReference type="Proteomes" id="UP000229554"/>
    </source>
</evidence>
<evidence type="ECO:0000313" key="1">
    <source>
        <dbReference type="EMBL" id="PJE62465.1"/>
    </source>
</evidence>
<protein>
    <submittedName>
        <fullName evidence="1">Uncharacterized protein</fullName>
    </submittedName>
</protein>
<dbReference type="AlphaFoldDB" id="A0A2M8KRD0"/>
<sequence>MNIKQRIKNYSTASLLLLFTSFFLIFAIKPSVELIVSLFHEKEELTTIDKTLEVKIQNIIQAQNTYMTLAENIDILDRALPQKMR</sequence>
<proteinExistence type="predicted"/>
<dbReference type="Proteomes" id="UP000229554">
    <property type="component" value="Unassembled WGS sequence"/>
</dbReference>
<accession>A0A2M8KRD0</accession>